<dbReference type="InterPro" id="IPR000073">
    <property type="entry name" value="AB_hydrolase_1"/>
</dbReference>
<protein>
    <recommendedName>
        <fullName evidence="1">AB hydrolase-1 domain-containing protein</fullName>
    </recommendedName>
</protein>
<dbReference type="SUPFAM" id="SSF53474">
    <property type="entry name" value="alpha/beta-Hydrolases"/>
    <property type="match status" value="1"/>
</dbReference>
<evidence type="ECO:0000313" key="2">
    <source>
        <dbReference type="EMBL" id="WOC11897.1"/>
    </source>
</evidence>
<reference evidence="2" key="1">
    <citation type="submission" date="2023-06" db="EMBL/GenBank/DDBJ databases">
        <title>Gordonia sp. nov. and Pseudochrobactrum sp. nov., two species isolated from the burying beetle Nicrophorus vespilloides.</title>
        <authorList>
            <person name="Poehlein A."/>
            <person name="Guzman J."/>
            <person name="Daniel R."/>
            <person name="Vilcinskas A."/>
        </authorList>
    </citation>
    <scope>NUCLEOTIDE SEQUENCE</scope>
    <source>
        <strain evidence="2">MP11Mi</strain>
    </source>
</reference>
<dbReference type="EMBL" id="CP128986">
    <property type="protein sequence ID" value="WOC11897.1"/>
    <property type="molecule type" value="Genomic_DNA"/>
</dbReference>
<accession>A0AA97CTS1</accession>
<dbReference type="Pfam" id="PF12697">
    <property type="entry name" value="Abhydrolase_6"/>
    <property type="match status" value="1"/>
</dbReference>
<evidence type="ECO:0000259" key="1">
    <source>
        <dbReference type="Pfam" id="PF12697"/>
    </source>
</evidence>
<feature type="domain" description="AB hydrolase-1" evidence="1">
    <location>
        <begin position="101"/>
        <end position="202"/>
    </location>
</feature>
<dbReference type="GO" id="GO:0003824">
    <property type="term" value="F:catalytic activity"/>
    <property type="evidence" value="ECO:0007669"/>
    <property type="project" value="UniProtKB-ARBA"/>
</dbReference>
<name>A0AA97CTS1_9ACTN</name>
<proteinExistence type="predicted"/>
<dbReference type="InterPro" id="IPR029058">
    <property type="entry name" value="AB_hydrolase_fold"/>
</dbReference>
<sequence length="232" mass="25896">MNIEIPETTLLAHCTTLVLCLEILSLLTSSPPWVPTLNESGLPTTVYKAPFAYKQELVSRKRAHVNIIPGHMLRVIRAGVCGVCAVARLACPVRSEVTEWVLVRGPTREQRHWHDLPIILAELGERVTCIDAPGFGTEHTRRSPSAIREITDDMRDRLPFAHEDRAILGISLGGMVALDWCSRYPYDFSLCAVVNTLARGVFRPKYLTRGALTVLALKRFRSLRDTSGRSPN</sequence>
<organism evidence="2">
    <name type="scientific">Gordonia sp. MP11Mi</name>
    <dbReference type="NCBI Taxonomy" id="3022769"/>
    <lineage>
        <taxon>Bacteria</taxon>
        <taxon>Bacillati</taxon>
        <taxon>Actinomycetota</taxon>
        <taxon>Actinomycetes</taxon>
        <taxon>Mycobacteriales</taxon>
        <taxon>Gordoniaceae</taxon>
        <taxon>Gordonia</taxon>
    </lineage>
</organism>
<dbReference type="Gene3D" id="3.40.50.1820">
    <property type="entry name" value="alpha/beta hydrolase"/>
    <property type="match status" value="1"/>
</dbReference>
<gene>
    <name evidence="2" type="ORF">MP11Mi_09770</name>
</gene>
<dbReference type="AlphaFoldDB" id="A0AA97CTS1"/>